<evidence type="ECO:0000313" key="1">
    <source>
        <dbReference type="EMBL" id="OHA00708.1"/>
    </source>
</evidence>
<name>A0A1G2KMP8_9BACT</name>
<accession>A0A1G2KMP8</accession>
<gene>
    <name evidence="1" type="ORF">A3C11_01685</name>
</gene>
<dbReference type="Proteomes" id="UP000177362">
    <property type="component" value="Unassembled WGS sequence"/>
</dbReference>
<protein>
    <submittedName>
        <fullName evidence="1">Uncharacterized protein</fullName>
    </submittedName>
</protein>
<sequence length="137" mass="14986">MTRKRIALLGTLVIVTLFVVYPHPRLANSQVTGGGQFSVSLPIPKTKLFGGRILQVIPCTCSLYAFMYIKVGLPVPAELVLTYASLQYLWYSYKLGSWALGDAVPVKVGCYQYVGVSCVQTQQGFAIWHIGTSPGLK</sequence>
<reference evidence="1 2" key="1">
    <citation type="journal article" date="2016" name="Nat. Commun.">
        <title>Thousands of microbial genomes shed light on interconnected biogeochemical processes in an aquifer system.</title>
        <authorList>
            <person name="Anantharaman K."/>
            <person name="Brown C.T."/>
            <person name="Hug L.A."/>
            <person name="Sharon I."/>
            <person name="Castelle C.J."/>
            <person name="Probst A.J."/>
            <person name="Thomas B.C."/>
            <person name="Singh A."/>
            <person name="Wilkins M.J."/>
            <person name="Karaoz U."/>
            <person name="Brodie E.L."/>
            <person name="Williams K.H."/>
            <person name="Hubbard S.S."/>
            <person name="Banfield J.F."/>
        </authorList>
    </citation>
    <scope>NUCLEOTIDE SEQUENCE [LARGE SCALE GENOMIC DNA]</scope>
</reference>
<dbReference type="EMBL" id="MHQJ01000039">
    <property type="protein sequence ID" value="OHA00708.1"/>
    <property type="molecule type" value="Genomic_DNA"/>
</dbReference>
<proteinExistence type="predicted"/>
<evidence type="ECO:0000313" key="2">
    <source>
        <dbReference type="Proteomes" id="UP000177362"/>
    </source>
</evidence>
<dbReference type="AlphaFoldDB" id="A0A1G2KMP8"/>
<dbReference type="STRING" id="1802271.A3C11_01685"/>
<organism evidence="1 2">
    <name type="scientific">Candidatus Sungbacteria bacterium RIFCSPHIGHO2_02_FULL_49_12</name>
    <dbReference type="NCBI Taxonomy" id="1802271"/>
    <lineage>
        <taxon>Bacteria</taxon>
        <taxon>Candidatus Sungiibacteriota</taxon>
    </lineage>
</organism>
<comment type="caution">
    <text evidence="1">The sequence shown here is derived from an EMBL/GenBank/DDBJ whole genome shotgun (WGS) entry which is preliminary data.</text>
</comment>